<accession>A0ABU2A115</accession>
<dbReference type="EMBL" id="JAVDXZ010000001">
    <property type="protein sequence ID" value="MDR7330864.1"/>
    <property type="molecule type" value="Genomic_DNA"/>
</dbReference>
<proteinExistence type="predicted"/>
<name>A0ABU2A115_9CORY</name>
<evidence type="ECO:0000313" key="1">
    <source>
        <dbReference type="EMBL" id="MDR7330864.1"/>
    </source>
</evidence>
<gene>
    <name evidence="1" type="ORF">J2S39_002540</name>
</gene>
<dbReference type="InterPro" id="IPR018130">
    <property type="entry name" value="Ribosomal_uS2_CS"/>
</dbReference>
<organism evidence="1 2">
    <name type="scientific">Corynebacterium guangdongense</name>
    <dbReference type="NCBI Taxonomy" id="1783348"/>
    <lineage>
        <taxon>Bacteria</taxon>
        <taxon>Bacillati</taxon>
        <taxon>Actinomycetota</taxon>
        <taxon>Actinomycetes</taxon>
        <taxon>Mycobacteriales</taxon>
        <taxon>Corynebacteriaceae</taxon>
        <taxon>Corynebacterium</taxon>
    </lineage>
</organism>
<protein>
    <submittedName>
        <fullName evidence="1">Uncharacterized protein</fullName>
    </submittedName>
</protein>
<dbReference type="PROSITE" id="PS00962">
    <property type="entry name" value="RIBOSOMAL_S2_1"/>
    <property type="match status" value="1"/>
</dbReference>
<keyword evidence="2" id="KW-1185">Reference proteome</keyword>
<comment type="caution">
    <text evidence="1">The sequence shown here is derived from an EMBL/GenBank/DDBJ whole genome shotgun (WGS) entry which is preliminary data.</text>
</comment>
<evidence type="ECO:0000313" key="2">
    <source>
        <dbReference type="Proteomes" id="UP001180840"/>
    </source>
</evidence>
<sequence length="36" mass="3817">MSIVEQIQLQINEILGAALHLGSSTSSQIALSLGFF</sequence>
<reference evidence="1" key="1">
    <citation type="submission" date="2023-07" db="EMBL/GenBank/DDBJ databases">
        <title>Sequencing the genomes of 1000 actinobacteria strains.</title>
        <authorList>
            <person name="Klenk H.-P."/>
        </authorList>
    </citation>
    <scope>NUCLEOTIDE SEQUENCE</scope>
    <source>
        <strain evidence="1">DSM 107476</strain>
    </source>
</reference>
<dbReference type="Proteomes" id="UP001180840">
    <property type="component" value="Unassembled WGS sequence"/>
</dbReference>